<dbReference type="NCBIfam" id="NF006002">
    <property type="entry name" value="PRK08132.1"/>
    <property type="match status" value="1"/>
</dbReference>
<gene>
    <name evidence="4" type="ORF">CT19425_MP80020</name>
</gene>
<dbReference type="PANTHER" id="PTHR43476">
    <property type="entry name" value="3-(3-HYDROXY-PHENYL)PROPIONATE/3-HYDROXYCINNAMIC ACID HYDROXYLASE"/>
    <property type="match status" value="1"/>
</dbReference>
<dbReference type="InterPro" id="IPR036188">
    <property type="entry name" value="FAD/NAD-bd_sf"/>
</dbReference>
<name>A0A375IQK1_9BURK</name>
<keyword evidence="1 4" id="KW-0560">Oxidoreductase</keyword>
<keyword evidence="4" id="KW-0614">Plasmid</keyword>
<dbReference type="GO" id="GO:0019622">
    <property type="term" value="P:3-(3-hydroxy)phenylpropionate catabolic process"/>
    <property type="evidence" value="ECO:0007669"/>
    <property type="project" value="TreeGrafter"/>
</dbReference>
<evidence type="ECO:0000313" key="5">
    <source>
        <dbReference type="Proteomes" id="UP000255505"/>
    </source>
</evidence>
<evidence type="ECO:0000256" key="2">
    <source>
        <dbReference type="SAM" id="MobiDB-lite"/>
    </source>
</evidence>
<dbReference type="PANTHER" id="PTHR43476:SF3">
    <property type="entry name" value="FAD-BINDING MONOOXYGENASE"/>
    <property type="match status" value="1"/>
</dbReference>
<reference evidence="4 5" key="1">
    <citation type="submission" date="2018-01" db="EMBL/GenBank/DDBJ databases">
        <authorList>
            <person name="Gaut B.S."/>
            <person name="Morton B.R."/>
            <person name="Clegg M.T."/>
            <person name="Duvall M.R."/>
        </authorList>
    </citation>
    <scope>NUCLEOTIDE SEQUENCE [LARGE SCALE GENOMIC DNA]</scope>
    <source>
        <strain evidence="4">Cupriavidus taiwanensis LMG 19425</strain>
        <plasmid evidence="5">Plasmid ii</plasmid>
    </source>
</reference>
<keyword evidence="4" id="KW-0503">Monooxygenase</keyword>
<feature type="domain" description="FAD-binding" evidence="3">
    <location>
        <begin position="31"/>
        <end position="371"/>
    </location>
</feature>
<sequence length="566" mass="61948">MRKPMPHLHAPQLPVPPAPPPESSRPWPQRIPVLIAGGGPVGLTLAALLARQGIAALVVEADHGYCAGSRAICMARRSLEILGWAGADRATVATGLPWVGGRSYYRDTQVLHFHMPSEPGERFAPMVNIQQYYLEAFAHDAALRGAVPADVRFGARLRALRQHPGGVVAEIETGDGAVEVDAQWLVACDGGRSTVREQLGLRMEGTQYEGRYVIVDIVQQTRREVERLAWFDPPSNPGSTLLMHRQPDDVWRIDYQIRDDEDPDEAVRPENVLPRVQSHLDMIGETEPWRPLWISMYNAKCLTLQDYRHGRVLFAGDAAHLVPIFGVRGLNSGLDDAGNLAWKLAWVLRGQAGDSLLDSYSAERLHATRQNLAYGAKSTEFMAPPDFAFKLMREATLRLALSEPAVRSLINPRQSAPVAYADSPLNGPSDFGADCPRAAPGVPAPEMRVDGPHGIRHLTQCFGQRFTLLWFGHGADRSALPEPLAALAREHPQALHAYQVVTGAPAGATALADVDGQASARYGARPGTLYLIRPDGYVLARWREPSWEAVRAILVPLLQTGARHAS</sequence>
<evidence type="ECO:0000259" key="3">
    <source>
        <dbReference type="Pfam" id="PF01494"/>
    </source>
</evidence>
<dbReference type="InterPro" id="IPR050631">
    <property type="entry name" value="PheA/TfdB_FAD_monoxygenase"/>
</dbReference>
<evidence type="ECO:0000256" key="1">
    <source>
        <dbReference type="ARBA" id="ARBA00023002"/>
    </source>
</evidence>
<dbReference type="GO" id="GO:0071949">
    <property type="term" value="F:FAD binding"/>
    <property type="evidence" value="ECO:0007669"/>
    <property type="project" value="InterPro"/>
</dbReference>
<accession>A0A375IQK1</accession>
<evidence type="ECO:0000313" key="4">
    <source>
        <dbReference type="EMBL" id="SPK76391.1"/>
    </source>
</evidence>
<protein>
    <submittedName>
        <fullName evidence="4">Putative monooxygenase, FAD-binding domain FAD dependent oxidoreductase</fullName>
        <ecNumber evidence="4">1.14.13.-</ecNumber>
    </submittedName>
</protein>
<dbReference type="SUPFAM" id="SSF51905">
    <property type="entry name" value="FAD/NAD(P)-binding domain"/>
    <property type="match status" value="1"/>
</dbReference>
<dbReference type="Gene3D" id="3.50.50.60">
    <property type="entry name" value="FAD/NAD(P)-binding domain"/>
    <property type="match status" value="1"/>
</dbReference>
<geneLocation type="plasmid" evidence="4">
    <name>II</name>
</geneLocation>
<dbReference type="InterPro" id="IPR002938">
    <property type="entry name" value="FAD-bd"/>
</dbReference>
<dbReference type="Gene3D" id="3.40.30.120">
    <property type="match status" value="1"/>
</dbReference>
<dbReference type="Proteomes" id="UP000255505">
    <property type="component" value="Plasmid II"/>
</dbReference>
<dbReference type="AlphaFoldDB" id="A0A375IQK1"/>
<proteinExistence type="predicted"/>
<dbReference type="Gene3D" id="3.30.70.2450">
    <property type="match status" value="1"/>
</dbReference>
<dbReference type="EMBL" id="LT991977">
    <property type="protein sequence ID" value="SPK76391.1"/>
    <property type="molecule type" value="Genomic_DNA"/>
</dbReference>
<feature type="compositionally biased region" description="Pro residues" evidence="2">
    <location>
        <begin position="13"/>
        <end position="23"/>
    </location>
</feature>
<dbReference type="Pfam" id="PF01494">
    <property type="entry name" value="FAD_binding_3"/>
    <property type="match status" value="1"/>
</dbReference>
<feature type="region of interest" description="Disordered" evidence="2">
    <location>
        <begin position="1"/>
        <end position="25"/>
    </location>
</feature>
<dbReference type="EC" id="1.14.13.-" evidence="4"/>
<dbReference type="GO" id="GO:0008688">
    <property type="term" value="F:3-(3-hydroxyphenyl)propionate hydroxylase activity"/>
    <property type="evidence" value="ECO:0007669"/>
    <property type="project" value="TreeGrafter"/>
</dbReference>
<dbReference type="PRINTS" id="PR00420">
    <property type="entry name" value="RNGMNOXGNASE"/>
</dbReference>
<organism evidence="4 5">
    <name type="scientific">Cupriavidus taiwanensis</name>
    <dbReference type="NCBI Taxonomy" id="164546"/>
    <lineage>
        <taxon>Bacteria</taxon>
        <taxon>Pseudomonadati</taxon>
        <taxon>Pseudomonadota</taxon>
        <taxon>Betaproteobacteria</taxon>
        <taxon>Burkholderiales</taxon>
        <taxon>Burkholderiaceae</taxon>
        <taxon>Cupriavidus</taxon>
    </lineage>
</organism>